<dbReference type="RefSeq" id="WP_036725829.1">
    <property type="nucleotide sequence ID" value="NZ_JAGGLV010000010.1"/>
</dbReference>
<proteinExistence type="predicted"/>
<dbReference type="Proteomes" id="UP000773462">
    <property type="component" value="Unassembled WGS sequence"/>
</dbReference>
<comment type="caution">
    <text evidence="2">The sequence shown here is derived from an EMBL/GenBank/DDBJ whole genome shotgun (WGS) entry which is preliminary data.</text>
</comment>
<dbReference type="PANTHER" id="PTHR43649:SF11">
    <property type="entry name" value="ABC TRANSPORTER SUBSTRATE-BINDING PROTEIN YESO-RELATED"/>
    <property type="match status" value="1"/>
</dbReference>
<dbReference type="InterPro" id="IPR050490">
    <property type="entry name" value="Bact_solute-bd_prot1"/>
</dbReference>
<organism evidence="2 3">
    <name type="scientific">Paenibacillus silagei</name>
    <dbReference type="NCBI Taxonomy" id="1670801"/>
    <lineage>
        <taxon>Bacteria</taxon>
        <taxon>Bacillati</taxon>
        <taxon>Bacillota</taxon>
        <taxon>Bacilli</taxon>
        <taxon>Bacillales</taxon>
        <taxon>Paenibacillaceae</taxon>
        <taxon>Paenibacillus</taxon>
    </lineage>
</organism>
<dbReference type="PROSITE" id="PS51257">
    <property type="entry name" value="PROKAR_LIPOPROTEIN"/>
    <property type="match status" value="1"/>
</dbReference>
<dbReference type="SUPFAM" id="SSF53850">
    <property type="entry name" value="Periplasmic binding protein-like II"/>
    <property type="match status" value="1"/>
</dbReference>
<dbReference type="InterPro" id="IPR006059">
    <property type="entry name" value="SBP"/>
</dbReference>
<name>A0ABS4NUW3_9BACL</name>
<evidence type="ECO:0000313" key="3">
    <source>
        <dbReference type="Proteomes" id="UP000773462"/>
    </source>
</evidence>
<dbReference type="Gene3D" id="3.40.190.10">
    <property type="entry name" value="Periplasmic binding protein-like II"/>
    <property type="match status" value="2"/>
</dbReference>
<feature type="chain" id="PRO_5045284694" evidence="1">
    <location>
        <begin position="22"/>
        <end position="449"/>
    </location>
</feature>
<keyword evidence="2" id="KW-0813">Transport</keyword>
<evidence type="ECO:0000256" key="1">
    <source>
        <dbReference type="SAM" id="SignalP"/>
    </source>
</evidence>
<keyword evidence="3" id="KW-1185">Reference proteome</keyword>
<keyword evidence="1" id="KW-0732">Signal</keyword>
<keyword evidence="2" id="KW-0762">Sugar transport</keyword>
<protein>
    <submittedName>
        <fullName evidence="2">Multiple sugar transport system substrate-binding protein</fullName>
    </submittedName>
</protein>
<feature type="signal peptide" evidence="1">
    <location>
        <begin position="1"/>
        <end position="21"/>
    </location>
</feature>
<gene>
    <name evidence="2" type="ORF">J2Z70_003415</name>
</gene>
<reference evidence="2 3" key="1">
    <citation type="submission" date="2021-03" db="EMBL/GenBank/DDBJ databases">
        <title>Genomic Encyclopedia of Type Strains, Phase IV (KMG-IV): sequencing the most valuable type-strain genomes for metagenomic binning, comparative biology and taxonomic classification.</title>
        <authorList>
            <person name="Goeker M."/>
        </authorList>
    </citation>
    <scope>NUCLEOTIDE SEQUENCE [LARGE SCALE GENOMIC DNA]</scope>
    <source>
        <strain evidence="2 3">DSM 101953</strain>
    </source>
</reference>
<dbReference type="PANTHER" id="PTHR43649">
    <property type="entry name" value="ARABINOSE-BINDING PROTEIN-RELATED"/>
    <property type="match status" value="1"/>
</dbReference>
<evidence type="ECO:0000313" key="2">
    <source>
        <dbReference type="EMBL" id="MBP2113256.1"/>
    </source>
</evidence>
<dbReference type="EMBL" id="JAGGLV010000010">
    <property type="protein sequence ID" value="MBP2113256.1"/>
    <property type="molecule type" value="Genomic_DNA"/>
</dbReference>
<dbReference type="Pfam" id="PF01547">
    <property type="entry name" value="SBP_bac_1"/>
    <property type="match status" value="1"/>
</dbReference>
<sequence>MLKWKRSLSVLAMTAILGTLAACGGGGNKVNNAGGATEAPASTNAAATAAATDAPSTNEPVKLRIMWWGSQPRHEATLAALELYTKNNPNVTFEPEYSGMDGYLDKLSTQAAANNAPDVVQLDPGWMPDWMARQQLADLAPEVDVSKFDAKLLSGGQLDGKQYAVPLGSVAFGMVYDKAAMDKLGIANPANGWTWDEFFALAKESKSKLPKGQYFTLDYAGNYFMYSAYQYARGKGQVITDDGHFNVDEATYLDWTRKFEELRKEGLVPPADVNASDKENDPQMDLLAAGKVLFRYSFSNNLGTWDSIKPGAYALVTMPRAEEAGGWLKPSMYMAVSKNSKHAEEAKKFINWFVNDAEAAQITKTFRGLPANKDNAALLEANMSDLDKVGLALLRATEPDGQTWSAGAGGWTNFVDKDWVLVRDQLSFGKSTPEEAFKQLKEASLSYEK</sequence>
<accession>A0ABS4NUW3</accession>